<reference evidence="2" key="1">
    <citation type="submission" date="2021-09" db="EMBL/GenBank/DDBJ databases">
        <title>Complete genome sequence and metabolic characterization of Streptomyces tanashiensis DSM 731 the producer of antibacterial Kalafungin and diverse secondary metabolites.</title>
        <authorList>
            <person name="Abbasi M.N."/>
            <person name="Anwar M.N."/>
            <person name="Alam K."/>
            <person name="Shoaib M."/>
            <person name="Lin Z."/>
            <person name="Hayat M."/>
            <person name="Ali M.I."/>
            <person name="Malik H.M.T."/>
            <person name="Ahmed I."/>
            <person name="Li A."/>
            <person name="Hailong Wang H."/>
            <person name="Zhang Y."/>
        </authorList>
    </citation>
    <scope>NUCLEOTIDE SEQUENCE</scope>
    <source>
        <strain evidence="2">Kala</strain>
    </source>
</reference>
<proteinExistence type="predicted"/>
<keyword evidence="1" id="KW-0812">Transmembrane</keyword>
<evidence type="ECO:0000313" key="3">
    <source>
        <dbReference type="Proteomes" id="UP001164506"/>
    </source>
</evidence>
<sequence>MSHDTHAADAAAVPSDADGRRLRKLSLIWAALFVPATVLAGVVALAAENAGRCLTYGEGCGSTPGHPYAVSLAVAAVAFAVAQGTARGGVGRAAFGIQLGAEFVFLTLVMTAFG</sequence>
<name>A0ABY6R2Y2_9ACTN</name>
<keyword evidence="3" id="KW-1185">Reference proteome</keyword>
<organism evidence="2 3">
    <name type="scientific">Streptomyces tanashiensis</name>
    <dbReference type="NCBI Taxonomy" id="67367"/>
    <lineage>
        <taxon>Bacteria</taxon>
        <taxon>Bacillati</taxon>
        <taxon>Actinomycetota</taxon>
        <taxon>Actinomycetes</taxon>
        <taxon>Kitasatosporales</taxon>
        <taxon>Streptomycetaceae</taxon>
        <taxon>Streptomyces</taxon>
    </lineage>
</organism>
<keyword evidence="1" id="KW-1133">Transmembrane helix</keyword>
<dbReference type="Proteomes" id="UP001164506">
    <property type="component" value="Chromosome"/>
</dbReference>
<dbReference type="GeneID" id="95602882"/>
<dbReference type="EMBL" id="CP084204">
    <property type="protein sequence ID" value="UZX23875.1"/>
    <property type="molecule type" value="Genomic_DNA"/>
</dbReference>
<evidence type="ECO:0000256" key="1">
    <source>
        <dbReference type="SAM" id="Phobius"/>
    </source>
</evidence>
<keyword evidence="1" id="KW-0472">Membrane</keyword>
<evidence type="ECO:0000313" key="2">
    <source>
        <dbReference type="EMBL" id="UZX23875.1"/>
    </source>
</evidence>
<feature type="transmembrane region" description="Helical" evidence="1">
    <location>
        <begin position="93"/>
        <end position="113"/>
    </location>
</feature>
<feature type="transmembrane region" description="Helical" evidence="1">
    <location>
        <begin position="67"/>
        <end position="86"/>
    </location>
</feature>
<protein>
    <submittedName>
        <fullName evidence="2">Uncharacterized protein</fullName>
    </submittedName>
</protein>
<dbReference type="RefSeq" id="WP_267259478.1">
    <property type="nucleotide sequence ID" value="NZ_CP084204.1"/>
</dbReference>
<feature type="transmembrane region" description="Helical" evidence="1">
    <location>
        <begin position="27"/>
        <end position="47"/>
    </location>
</feature>
<accession>A0ABY6R2Y2</accession>
<gene>
    <name evidence="2" type="ORF">LDH80_25580</name>
</gene>